<evidence type="ECO:0000256" key="1">
    <source>
        <dbReference type="ARBA" id="ARBA00005709"/>
    </source>
</evidence>
<dbReference type="PANTHER" id="PTHR42792">
    <property type="entry name" value="FLAGELLIN"/>
    <property type="match status" value="1"/>
</dbReference>
<protein>
    <recommendedName>
        <fullName evidence="3">Flagellin</fullName>
    </recommendedName>
</protein>
<dbReference type="PANTHER" id="PTHR42792:SF2">
    <property type="entry name" value="FLAGELLIN"/>
    <property type="match status" value="1"/>
</dbReference>
<keyword evidence="6" id="KW-0282">Flagellum</keyword>
<evidence type="ECO:0000256" key="2">
    <source>
        <dbReference type="ARBA" id="ARBA00023143"/>
    </source>
</evidence>
<evidence type="ECO:0000256" key="3">
    <source>
        <dbReference type="RuleBase" id="RU362073"/>
    </source>
</evidence>
<reference evidence="6 7" key="1">
    <citation type="submission" date="2019-02" db="EMBL/GenBank/DDBJ databases">
        <title>Deep-cultivation of Planctomycetes and their phenomic and genomic characterization uncovers novel biology.</title>
        <authorList>
            <person name="Wiegand S."/>
            <person name="Jogler M."/>
            <person name="Boedeker C."/>
            <person name="Pinto D."/>
            <person name="Vollmers J."/>
            <person name="Rivas-Marin E."/>
            <person name="Kohn T."/>
            <person name="Peeters S.H."/>
            <person name="Heuer A."/>
            <person name="Rast P."/>
            <person name="Oberbeckmann S."/>
            <person name="Bunk B."/>
            <person name="Jeske O."/>
            <person name="Meyerdierks A."/>
            <person name="Storesund J.E."/>
            <person name="Kallscheuer N."/>
            <person name="Luecker S."/>
            <person name="Lage O.M."/>
            <person name="Pohl T."/>
            <person name="Merkel B.J."/>
            <person name="Hornburger P."/>
            <person name="Mueller R.-W."/>
            <person name="Bruemmer F."/>
            <person name="Labrenz M."/>
            <person name="Spormann A.M."/>
            <person name="Op Den Camp H."/>
            <person name="Overmann J."/>
            <person name="Amann R."/>
            <person name="Jetten M.S.M."/>
            <person name="Mascher T."/>
            <person name="Medema M.H."/>
            <person name="Devos D.P."/>
            <person name="Kaster A.-K."/>
            <person name="Ovreas L."/>
            <person name="Rohde M."/>
            <person name="Galperin M.Y."/>
            <person name="Jogler C."/>
        </authorList>
    </citation>
    <scope>NUCLEOTIDE SEQUENCE [LARGE SCALE GENOMIC DNA]</scope>
    <source>
        <strain evidence="6 7">Pla108</strain>
    </source>
</reference>
<dbReference type="Pfam" id="PF00669">
    <property type="entry name" value="Flagellin_N"/>
    <property type="match status" value="1"/>
</dbReference>
<comment type="subcellular location">
    <subcellularLocation>
        <location evidence="3">Secreted</location>
    </subcellularLocation>
    <subcellularLocation>
        <location evidence="3">Bacterial flagellum</location>
    </subcellularLocation>
</comment>
<dbReference type="InterPro" id="IPR046358">
    <property type="entry name" value="Flagellin_C"/>
</dbReference>
<keyword evidence="6" id="KW-0969">Cilium</keyword>
<dbReference type="Proteomes" id="UP000317421">
    <property type="component" value="Unassembled WGS sequence"/>
</dbReference>
<dbReference type="AlphaFoldDB" id="A0A5C6AH39"/>
<sequence>MLSVSPSRGLSTSLLNQRQRNRSVINTSLERLSTGKRINHAKDDPSGLIAAEGFRSKITDLQAQYKTSRLGELNLRQQESQLSVIQNGLNELRGAVVSTTGDLFNPTQKQALQQTVDATLESFDRLAPGLAPASLDALGHSGNANLVNGDTALANQIIDGALQSVLGDRSANAANSLYSDIEQELIQDQIVINTEALSQVEDADFAEEASNLVRGQILEQASTMALAYSLQSHAETIGDLLDRTVATGQSISQKRV</sequence>
<evidence type="ECO:0000313" key="7">
    <source>
        <dbReference type="Proteomes" id="UP000317421"/>
    </source>
</evidence>
<evidence type="ECO:0000259" key="4">
    <source>
        <dbReference type="Pfam" id="PF00669"/>
    </source>
</evidence>
<dbReference type="InterPro" id="IPR001029">
    <property type="entry name" value="Flagellin_N"/>
</dbReference>
<comment type="caution">
    <text evidence="6">The sequence shown here is derived from an EMBL/GenBank/DDBJ whole genome shotgun (WGS) entry which is preliminary data.</text>
</comment>
<dbReference type="GO" id="GO:0005576">
    <property type="term" value="C:extracellular region"/>
    <property type="evidence" value="ECO:0007669"/>
    <property type="project" value="UniProtKB-SubCell"/>
</dbReference>
<dbReference type="OrthoDB" id="9796789at2"/>
<comment type="similarity">
    <text evidence="1 3">Belongs to the bacterial flagellin family.</text>
</comment>
<dbReference type="GO" id="GO:0005198">
    <property type="term" value="F:structural molecule activity"/>
    <property type="evidence" value="ECO:0007669"/>
    <property type="project" value="UniProtKB-UniRule"/>
</dbReference>
<dbReference type="SUPFAM" id="SSF64518">
    <property type="entry name" value="Phase 1 flagellin"/>
    <property type="match status" value="1"/>
</dbReference>
<evidence type="ECO:0000313" key="6">
    <source>
        <dbReference type="EMBL" id="TWT99352.1"/>
    </source>
</evidence>
<evidence type="ECO:0000259" key="5">
    <source>
        <dbReference type="Pfam" id="PF00700"/>
    </source>
</evidence>
<dbReference type="Gene3D" id="1.20.1330.10">
    <property type="entry name" value="f41 fragment of flagellin, N-terminal domain"/>
    <property type="match status" value="2"/>
</dbReference>
<dbReference type="EMBL" id="SJPR01000001">
    <property type="protein sequence ID" value="TWT99352.1"/>
    <property type="molecule type" value="Genomic_DNA"/>
</dbReference>
<dbReference type="InterPro" id="IPR001492">
    <property type="entry name" value="Flagellin"/>
</dbReference>
<gene>
    <name evidence="6" type="primary">fliC_1</name>
    <name evidence="6" type="ORF">Pla108_02890</name>
</gene>
<keyword evidence="3" id="KW-0964">Secreted</keyword>
<name>A0A5C6AH39_9BACT</name>
<keyword evidence="7" id="KW-1185">Reference proteome</keyword>
<dbReference type="GO" id="GO:0009288">
    <property type="term" value="C:bacterial-type flagellum"/>
    <property type="evidence" value="ECO:0007669"/>
    <property type="project" value="UniProtKB-SubCell"/>
</dbReference>
<keyword evidence="6" id="KW-0966">Cell projection</keyword>
<organism evidence="6 7">
    <name type="scientific">Botrimarina colliarenosi</name>
    <dbReference type="NCBI Taxonomy" id="2528001"/>
    <lineage>
        <taxon>Bacteria</taxon>
        <taxon>Pseudomonadati</taxon>
        <taxon>Planctomycetota</taxon>
        <taxon>Planctomycetia</taxon>
        <taxon>Pirellulales</taxon>
        <taxon>Lacipirellulaceae</taxon>
        <taxon>Botrimarina</taxon>
    </lineage>
</organism>
<accession>A0A5C6AH39</accession>
<comment type="function">
    <text evidence="3">Flagellin is the subunit protein which polymerizes to form the filaments of bacterial flagella.</text>
</comment>
<keyword evidence="2 3" id="KW-0975">Bacterial flagellum</keyword>
<feature type="domain" description="Flagellin C-terminal" evidence="5">
    <location>
        <begin position="183"/>
        <end position="227"/>
    </location>
</feature>
<proteinExistence type="inferred from homology"/>
<feature type="domain" description="Flagellin N-terminal" evidence="4">
    <location>
        <begin position="12"/>
        <end position="127"/>
    </location>
</feature>
<dbReference type="Pfam" id="PF00700">
    <property type="entry name" value="Flagellin_C"/>
    <property type="match status" value="1"/>
</dbReference>